<dbReference type="InterPro" id="IPR007445">
    <property type="entry name" value="PilO"/>
</dbReference>
<dbReference type="EMBL" id="DSFC01000007">
    <property type="protein sequence ID" value="HEV08800.1"/>
    <property type="molecule type" value="Genomic_DNA"/>
</dbReference>
<comment type="caution">
    <text evidence="4">The sequence shown here is derived from an EMBL/GenBank/DDBJ whole genome shotgun (WGS) entry which is preliminary data.</text>
</comment>
<feature type="region of interest" description="Disordered" evidence="2">
    <location>
        <begin position="144"/>
        <end position="180"/>
    </location>
</feature>
<keyword evidence="3" id="KW-1133">Transmembrane helix</keyword>
<dbReference type="GO" id="GO:0043683">
    <property type="term" value="P:type IV pilus assembly"/>
    <property type="evidence" value="ECO:0007669"/>
    <property type="project" value="InterPro"/>
</dbReference>
<dbReference type="Gene3D" id="3.30.70.60">
    <property type="match status" value="1"/>
</dbReference>
<keyword evidence="3" id="KW-0472">Membrane</keyword>
<gene>
    <name evidence="4" type="ORF">ENO34_00170</name>
</gene>
<dbReference type="AlphaFoldDB" id="A0A831YA95"/>
<dbReference type="Proteomes" id="UP000885621">
    <property type="component" value="Unassembled WGS sequence"/>
</dbReference>
<keyword evidence="3" id="KW-0812">Transmembrane</keyword>
<dbReference type="Pfam" id="PF04350">
    <property type="entry name" value="PilO"/>
    <property type="match status" value="1"/>
</dbReference>
<proteinExistence type="predicted"/>
<evidence type="ECO:0008006" key="5">
    <source>
        <dbReference type="Google" id="ProtNLM"/>
    </source>
</evidence>
<reference evidence="4" key="1">
    <citation type="journal article" date="2020" name="mSystems">
        <title>Genome- and Community-Level Interaction Insights into Carbon Utilization and Element Cycling Functions of Hydrothermarchaeota in Hydrothermal Sediment.</title>
        <authorList>
            <person name="Zhou Z."/>
            <person name="Liu Y."/>
            <person name="Xu W."/>
            <person name="Pan J."/>
            <person name="Luo Z.H."/>
            <person name="Li M."/>
        </authorList>
    </citation>
    <scope>NUCLEOTIDE SEQUENCE [LARGE SCALE GENOMIC DNA]</scope>
    <source>
        <strain evidence="4">SpSt-1257</strain>
    </source>
</reference>
<sequence>MDKLKEQWQEAPLWQKALLITILSLIFSYLIFMNFIDPKMAEIADLEKEKQQMEQELSFLKKISNLAELSKINKKIQEMEEKLKNDKLKLEEFYRMVPTSPKIEEVLDSIAKKSSMNGLIISSFSIDKEEEIYLSYDEANKSLKIQPKEEPKEQDKNKTQDKKQNAEKENKESKSQSEPKDAILVKRIPINLSFVSRDFKSIEAFIDSLSKENRLISVKNISIGKGEEKDKQKVSNKINFDIQIAVYYIPEEVKNNETKK</sequence>
<evidence type="ECO:0000256" key="1">
    <source>
        <dbReference type="SAM" id="Coils"/>
    </source>
</evidence>
<evidence type="ECO:0000256" key="2">
    <source>
        <dbReference type="SAM" id="MobiDB-lite"/>
    </source>
</evidence>
<name>A0A831YA95_9AQUI</name>
<keyword evidence="1" id="KW-0175">Coiled coil</keyword>
<protein>
    <recommendedName>
        <fullName evidence="5">Pilus assembly protein PilO</fullName>
    </recommendedName>
</protein>
<accession>A0A831YA95</accession>
<evidence type="ECO:0000256" key="3">
    <source>
        <dbReference type="SAM" id="Phobius"/>
    </source>
</evidence>
<evidence type="ECO:0000313" key="4">
    <source>
        <dbReference type="EMBL" id="HEV08800.1"/>
    </source>
</evidence>
<feature type="coiled-coil region" evidence="1">
    <location>
        <begin position="36"/>
        <end position="96"/>
    </location>
</feature>
<dbReference type="GO" id="GO:0043107">
    <property type="term" value="P:type IV pilus-dependent motility"/>
    <property type="evidence" value="ECO:0007669"/>
    <property type="project" value="InterPro"/>
</dbReference>
<organism evidence="4">
    <name type="scientific">Sulfurihydrogenibium azorense</name>
    <dbReference type="NCBI Taxonomy" id="309806"/>
    <lineage>
        <taxon>Bacteria</taxon>
        <taxon>Pseudomonadati</taxon>
        <taxon>Aquificota</taxon>
        <taxon>Aquificia</taxon>
        <taxon>Aquificales</taxon>
        <taxon>Hydrogenothermaceae</taxon>
        <taxon>Sulfurihydrogenibium</taxon>
    </lineage>
</organism>
<feature type="transmembrane region" description="Helical" evidence="3">
    <location>
        <begin position="13"/>
        <end position="32"/>
    </location>
</feature>
<dbReference type="InterPro" id="IPR014717">
    <property type="entry name" value="Transl_elong_EF1B/ribsomal_bS6"/>
</dbReference>